<dbReference type="RefSeq" id="WP_161703318.1">
    <property type="nucleotide sequence ID" value="NZ_JAAAMU010000018.1"/>
</dbReference>
<name>A0A7X4YVH5_9BACL</name>
<dbReference type="Gene3D" id="3.30.200.20">
    <property type="entry name" value="Phosphorylase Kinase, domain 1"/>
    <property type="match status" value="1"/>
</dbReference>
<dbReference type="Pfam" id="PF01636">
    <property type="entry name" value="APH"/>
    <property type="match status" value="1"/>
</dbReference>
<proteinExistence type="predicted"/>
<keyword evidence="2" id="KW-0808">Transferase</keyword>
<reference evidence="2 3" key="1">
    <citation type="submission" date="2020-01" db="EMBL/GenBank/DDBJ databases">
        <title>Paenibacillus soybeanensis sp. nov. isolated from the nodules of soybean (Glycine max(L.) Merr).</title>
        <authorList>
            <person name="Wang H."/>
        </authorList>
    </citation>
    <scope>NUCLEOTIDE SEQUENCE [LARGE SCALE GENOMIC DNA]</scope>
    <source>
        <strain evidence="2 3">DSM 23054</strain>
    </source>
</reference>
<evidence type="ECO:0000313" key="2">
    <source>
        <dbReference type="EMBL" id="NBC72381.1"/>
    </source>
</evidence>
<comment type="caution">
    <text evidence="2">The sequence shown here is derived from an EMBL/GenBank/DDBJ whole genome shotgun (WGS) entry which is preliminary data.</text>
</comment>
<dbReference type="InterPro" id="IPR002575">
    <property type="entry name" value="Aminoglycoside_PTrfase"/>
</dbReference>
<dbReference type="SUPFAM" id="SSF56112">
    <property type="entry name" value="Protein kinase-like (PK-like)"/>
    <property type="match status" value="1"/>
</dbReference>
<dbReference type="InterPro" id="IPR011009">
    <property type="entry name" value="Kinase-like_dom_sf"/>
</dbReference>
<evidence type="ECO:0000313" key="3">
    <source>
        <dbReference type="Proteomes" id="UP000558113"/>
    </source>
</evidence>
<dbReference type="GO" id="GO:0016740">
    <property type="term" value="F:transferase activity"/>
    <property type="evidence" value="ECO:0007669"/>
    <property type="project" value="UniProtKB-KW"/>
</dbReference>
<dbReference type="OrthoDB" id="9812495at2"/>
<feature type="domain" description="Aminoglycoside phosphotransferase" evidence="1">
    <location>
        <begin position="35"/>
        <end position="244"/>
    </location>
</feature>
<dbReference type="AlphaFoldDB" id="A0A7X4YVH5"/>
<gene>
    <name evidence="2" type="ORF">GT003_25575</name>
</gene>
<keyword evidence="3" id="KW-1185">Reference proteome</keyword>
<dbReference type="EMBL" id="JAAAMU010000018">
    <property type="protein sequence ID" value="NBC72381.1"/>
    <property type="molecule type" value="Genomic_DNA"/>
</dbReference>
<organism evidence="2 3">
    <name type="scientific">Paenibacillus sacheonensis</name>
    <dbReference type="NCBI Taxonomy" id="742054"/>
    <lineage>
        <taxon>Bacteria</taxon>
        <taxon>Bacillati</taxon>
        <taxon>Bacillota</taxon>
        <taxon>Bacilli</taxon>
        <taxon>Bacillales</taxon>
        <taxon>Paenibacillaceae</taxon>
        <taxon>Paenibacillus</taxon>
    </lineage>
</organism>
<protein>
    <submittedName>
        <fullName evidence="2">Phosphotransferase</fullName>
    </submittedName>
</protein>
<dbReference type="Proteomes" id="UP000558113">
    <property type="component" value="Unassembled WGS sequence"/>
</dbReference>
<dbReference type="Gene3D" id="3.90.1200.10">
    <property type="match status" value="1"/>
</dbReference>
<sequence length="296" mass="33265">MEKSASRGTAIGAVNWIEKKAALDELLMQADKLSVQPMDQGFEAEVRMIRADIGSFVLKVWNRSSKPDIRFQYRLLDTLSERGLSVSSPVGWGIDENGNQVLLTSFDGTPIRKVNERKLADLAGILSSIHRIRVEELEDRGLQLPKYEMIHYFFPGIDDHPDLARLAMTLVQRMPIRQDRIIHGDFHLANLLEDNGRYTVIDWTNGQLGDARYDFAWALTLLRIYASDRNAARFRAAYLLDNEISREELEAFGALACLRWLLLHRGSGVPAGPTTMKRVKSLIAGNPFLAGMAAGI</sequence>
<accession>A0A7X4YVH5</accession>
<evidence type="ECO:0000259" key="1">
    <source>
        <dbReference type="Pfam" id="PF01636"/>
    </source>
</evidence>